<dbReference type="SUPFAM" id="SSF141371">
    <property type="entry name" value="PilZ domain-like"/>
    <property type="match status" value="1"/>
</dbReference>
<feature type="non-terminal residue" evidence="1">
    <location>
        <position position="1"/>
    </location>
</feature>
<dbReference type="EMBL" id="NIXT01002016">
    <property type="protein sequence ID" value="OXE30641.1"/>
    <property type="molecule type" value="Genomic_DNA"/>
</dbReference>
<organism evidence="1 2">
    <name type="scientific">Vibrio parahaemolyticus</name>
    <dbReference type="NCBI Taxonomy" id="670"/>
    <lineage>
        <taxon>Bacteria</taxon>
        <taxon>Pseudomonadati</taxon>
        <taxon>Pseudomonadota</taxon>
        <taxon>Gammaproteobacteria</taxon>
        <taxon>Vibrionales</taxon>
        <taxon>Vibrionaceae</taxon>
        <taxon>Vibrio</taxon>
    </lineage>
</organism>
<sequence>DGRMLAPLNGRICNLQKSTHYARYGMEFDEVGKTNAKSLLSHLKFDGTKLKLK</sequence>
<evidence type="ECO:0000313" key="2">
    <source>
        <dbReference type="Proteomes" id="UP000214596"/>
    </source>
</evidence>
<dbReference type="Proteomes" id="UP000214596">
    <property type="component" value="Unassembled WGS sequence"/>
</dbReference>
<reference evidence="1 2" key="1">
    <citation type="journal article" date="2017" name="Appl. Environ. Microbiol.">
        <title>Parallel evolution of two clades of a major Atlantic endemic Vibrio parahaemolyticus pathogen lineage by independent acquisition of related pathogenicity islands.</title>
        <authorList>
            <person name="Xu F."/>
            <person name="Gonzalez-Escalona N."/>
            <person name="Drees K.P."/>
            <person name="Sebra R.P."/>
            <person name="Cooper V.S."/>
            <person name="Jones S.H."/>
            <person name="Whistler C.A."/>
        </authorList>
    </citation>
    <scope>NUCLEOTIDE SEQUENCE [LARGE SCALE GENOMIC DNA]</scope>
    <source>
        <strain evidence="1 2">MAVP-3</strain>
    </source>
</reference>
<gene>
    <name evidence="1" type="ORF">CA163_22295</name>
</gene>
<protein>
    <submittedName>
        <fullName evidence="1">Cation tolerance protein CutA</fullName>
    </submittedName>
</protein>
<proteinExistence type="predicted"/>
<dbReference type="Gene3D" id="2.40.10.220">
    <property type="entry name" value="predicted glycosyltransferase like domains"/>
    <property type="match status" value="1"/>
</dbReference>
<dbReference type="AlphaFoldDB" id="A0A227J6A5"/>
<comment type="caution">
    <text evidence="1">The sequence shown here is derived from an EMBL/GenBank/DDBJ whole genome shotgun (WGS) entry which is preliminary data.</text>
</comment>
<evidence type="ECO:0000313" key="1">
    <source>
        <dbReference type="EMBL" id="OXE30641.1"/>
    </source>
</evidence>
<accession>A0A227J6A5</accession>
<name>A0A227J6A5_VIBPH</name>